<dbReference type="EMBL" id="JAIWYP010000011">
    <property type="protein sequence ID" value="KAH3738088.1"/>
    <property type="molecule type" value="Genomic_DNA"/>
</dbReference>
<gene>
    <name evidence="1" type="ORF">DPMN_044701</name>
</gene>
<reference evidence="1" key="2">
    <citation type="submission" date="2020-11" db="EMBL/GenBank/DDBJ databases">
        <authorList>
            <person name="McCartney M.A."/>
            <person name="Auch B."/>
            <person name="Kono T."/>
            <person name="Mallez S."/>
            <person name="Becker A."/>
            <person name="Gohl D.M."/>
            <person name="Silverstein K.A.T."/>
            <person name="Koren S."/>
            <person name="Bechman K.B."/>
            <person name="Herman A."/>
            <person name="Abrahante J.E."/>
            <person name="Garbe J."/>
        </authorList>
    </citation>
    <scope>NUCLEOTIDE SEQUENCE</scope>
    <source>
        <strain evidence="1">Duluth1</strain>
        <tissue evidence="1">Whole animal</tissue>
    </source>
</reference>
<protein>
    <submittedName>
        <fullName evidence="1">Uncharacterized protein</fullName>
    </submittedName>
</protein>
<organism evidence="1 2">
    <name type="scientific">Dreissena polymorpha</name>
    <name type="common">Zebra mussel</name>
    <name type="synonym">Mytilus polymorpha</name>
    <dbReference type="NCBI Taxonomy" id="45954"/>
    <lineage>
        <taxon>Eukaryota</taxon>
        <taxon>Metazoa</taxon>
        <taxon>Spiralia</taxon>
        <taxon>Lophotrochozoa</taxon>
        <taxon>Mollusca</taxon>
        <taxon>Bivalvia</taxon>
        <taxon>Autobranchia</taxon>
        <taxon>Heteroconchia</taxon>
        <taxon>Euheterodonta</taxon>
        <taxon>Imparidentia</taxon>
        <taxon>Neoheterodontei</taxon>
        <taxon>Myida</taxon>
        <taxon>Dreissenoidea</taxon>
        <taxon>Dreissenidae</taxon>
        <taxon>Dreissena</taxon>
    </lineage>
</organism>
<dbReference type="Proteomes" id="UP000828390">
    <property type="component" value="Unassembled WGS sequence"/>
</dbReference>
<evidence type="ECO:0000313" key="2">
    <source>
        <dbReference type="Proteomes" id="UP000828390"/>
    </source>
</evidence>
<name>A0A9D4D2W9_DREPO</name>
<keyword evidence="2" id="KW-1185">Reference proteome</keyword>
<reference evidence="1" key="1">
    <citation type="journal article" date="2019" name="bioRxiv">
        <title>The Genome of the Zebra Mussel, Dreissena polymorpha: A Resource for Invasive Species Research.</title>
        <authorList>
            <person name="McCartney M.A."/>
            <person name="Auch B."/>
            <person name="Kono T."/>
            <person name="Mallez S."/>
            <person name="Zhang Y."/>
            <person name="Obille A."/>
            <person name="Becker A."/>
            <person name="Abrahante J.E."/>
            <person name="Garbe J."/>
            <person name="Badalamenti J.P."/>
            <person name="Herman A."/>
            <person name="Mangelson H."/>
            <person name="Liachko I."/>
            <person name="Sullivan S."/>
            <person name="Sone E.D."/>
            <person name="Koren S."/>
            <person name="Silverstein K.A.T."/>
            <person name="Beckman K.B."/>
            <person name="Gohl D.M."/>
        </authorList>
    </citation>
    <scope>NUCLEOTIDE SEQUENCE</scope>
    <source>
        <strain evidence="1">Duluth1</strain>
        <tissue evidence="1">Whole animal</tissue>
    </source>
</reference>
<dbReference type="AlphaFoldDB" id="A0A9D4D2W9"/>
<sequence length="78" mass="8839">MWCTKQGCVHGLCGVQSRDAFMGCGVQSRNAFMGCVVYKAGMRSWAVWCAKQECVHGLFPEWDVNESNDARRYTRLNT</sequence>
<evidence type="ECO:0000313" key="1">
    <source>
        <dbReference type="EMBL" id="KAH3738088.1"/>
    </source>
</evidence>
<accession>A0A9D4D2W9</accession>
<proteinExistence type="predicted"/>
<comment type="caution">
    <text evidence="1">The sequence shown here is derived from an EMBL/GenBank/DDBJ whole genome shotgun (WGS) entry which is preliminary data.</text>
</comment>